<protein>
    <submittedName>
        <fullName evidence="2">Uncharacterized protein</fullName>
    </submittedName>
</protein>
<feature type="region of interest" description="Disordered" evidence="1">
    <location>
        <begin position="1"/>
        <end position="28"/>
    </location>
</feature>
<evidence type="ECO:0000256" key="1">
    <source>
        <dbReference type="SAM" id="MobiDB-lite"/>
    </source>
</evidence>
<gene>
    <name evidence="2" type="ORF">MCNOR_2962</name>
</gene>
<evidence type="ECO:0000313" key="2">
    <source>
        <dbReference type="EMBL" id="CAI8875724.1"/>
    </source>
</evidence>
<sequence length="86" mass="9585">MVLERDSGRGGRRAGWLMRGKGNPGPGRMQYARECREPVSPILGEEGQLYFLRPHSLTGPSGPRSSRRSRGCISRRRVGFVFKAPT</sequence>
<organism evidence="2 3">
    <name type="scientific">Methylococcus capsulatus</name>
    <dbReference type="NCBI Taxonomy" id="414"/>
    <lineage>
        <taxon>Bacteria</taxon>
        <taxon>Pseudomonadati</taxon>
        <taxon>Pseudomonadota</taxon>
        <taxon>Gammaproteobacteria</taxon>
        <taxon>Methylococcales</taxon>
        <taxon>Methylococcaceae</taxon>
        <taxon>Methylococcus</taxon>
    </lineage>
</organism>
<reference evidence="2" key="1">
    <citation type="submission" date="2023-03" db="EMBL/GenBank/DDBJ databases">
        <authorList>
            <person name="Pearce D."/>
        </authorList>
    </citation>
    <scope>NUCLEOTIDE SEQUENCE</scope>
    <source>
        <strain evidence="2">Mc</strain>
    </source>
</reference>
<proteinExistence type="predicted"/>
<evidence type="ECO:0000313" key="3">
    <source>
        <dbReference type="Proteomes" id="UP001158598"/>
    </source>
</evidence>
<dbReference type="AlphaFoldDB" id="A0AA35UX82"/>
<accession>A0AA35UX82</accession>
<name>A0AA35UX82_METCP</name>
<dbReference type="Proteomes" id="UP001158598">
    <property type="component" value="Chromosome"/>
</dbReference>
<dbReference type="EMBL" id="OX458332">
    <property type="protein sequence ID" value="CAI8875724.1"/>
    <property type="molecule type" value="Genomic_DNA"/>
</dbReference>